<evidence type="ECO:0000256" key="1">
    <source>
        <dbReference type="SAM" id="MobiDB-lite"/>
    </source>
</evidence>
<organism evidence="2 3">
    <name type="scientific">Kitasatospora kazusensis</name>
    <dbReference type="NCBI Taxonomy" id="407974"/>
    <lineage>
        <taxon>Bacteria</taxon>
        <taxon>Bacillati</taxon>
        <taxon>Actinomycetota</taxon>
        <taxon>Actinomycetes</taxon>
        <taxon>Kitasatosporales</taxon>
        <taxon>Streptomycetaceae</taxon>
        <taxon>Kitasatospora</taxon>
    </lineage>
</organism>
<protein>
    <submittedName>
        <fullName evidence="2">Uncharacterized protein</fullName>
    </submittedName>
</protein>
<feature type="region of interest" description="Disordered" evidence="1">
    <location>
        <begin position="1"/>
        <end position="101"/>
    </location>
</feature>
<evidence type="ECO:0000313" key="3">
    <source>
        <dbReference type="Proteomes" id="UP001422759"/>
    </source>
</evidence>
<name>A0ABP5LBL1_9ACTN</name>
<dbReference type="Proteomes" id="UP001422759">
    <property type="component" value="Unassembled WGS sequence"/>
</dbReference>
<keyword evidence="3" id="KW-1185">Reference proteome</keyword>
<reference evidence="3" key="1">
    <citation type="journal article" date="2019" name="Int. J. Syst. Evol. Microbiol.">
        <title>The Global Catalogue of Microorganisms (GCM) 10K type strain sequencing project: providing services to taxonomists for standard genome sequencing and annotation.</title>
        <authorList>
            <consortium name="The Broad Institute Genomics Platform"/>
            <consortium name="The Broad Institute Genome Sequencing Center for Infectious Disease"/>
            <person name="Wu L."/>
            <person name="Ma J."/>
        </authorList>
    </citation>
    <scope>NUCLEOTIDE SEQUENCE [LARGE SCALE GENOMIC DNA]</scope>
    <source>
        <strain evidence="3">JCM 14560</strain>
    </source>
</reference>
<dbReference type="EMBL" id="BAAANT010000013">
    <property type="protein sequence ID" value="GAA2142691.1"/>
    <property type="molecule type" value="Genomic_DNA"/>
</dbReference>
<sequence>MRAIGQLSGAAERAGMRPGDEVPLCRKPEACTGRAPEYRAAGSHNSRAAHPGCTADGTPRAAAPRPAGPRPAGGRPAVGDGETLGAGGGWGVWNAVHAHGG</sequence>
<feature type="compositionally biased region" description="Low complexity" evidence="1">
    <location>
        <begin position="59"/>
        <end position="81"/>
    </location>
</feature>
<proteinExistence type="predicted"/>
<feature type="compositionally biased region" description="Basic and acidic residues" evidence="1">
    <location>
        <begin position="14"/>
        <end position="29"/>
    </location>
</feature>
<feature type="compositionally biased region" description="Gly residues" evidence="1">
    <location>
        <begin position="82"/>
        <end position="91"/>
    </location>
</feature>
<accession>A0ABP5LBL1</accession>
<comment type="caution">
    <text evidence="2">The sequence shown here is derived from an EMBL/GenBank/DDBJ whole genome shotgun (WGS) entry which is preliminary data.</text>
</comment>
<gene>
    <name evidence="2" type="ORF">GCM10009760_28110</name>
</gene>
<evidence type="ECO:0000313" key="2">
    <source>
        <dbReference type="EMBL" id="GAA2142691.1"/>
    </source>
</evidence>